<comment type="catalytic activity">
    <reaction evidence="5">
        <text>a 3'-end uridylyl-uridine-RNA = a 3'-end 2',3'-cyclophospho-uridine-RNA + uridine</text>
        <dbReference type="Rhea" id="RHEA:46052"/>
        <dbReference type="Rhea" id="RHEA-COMP:17384"/>
        <dbReference type="Rhea" id="RHEA-COMP:17385"/>
        <dbReference type="ChEBI" id="CHEBI:16704"/>
        <dbReference type="ChEBI" id="CHEBI:85643"/>
        <dbReference type="ChEBI" id="CHEBI:85644"/>
    </reaction>
    <physiologicalReaction direction="left-to-right" evidence="5">
        <dbReference type="Rhea" id="RHEA:46053"/>
    </physiologicalReaction>
</comment>
<dbReference type="Proteomes" id="UP000504612">
    <property type="component" value="Unplaced"/>
</dbReference>
<feature type="active site" description="Proton donor/acceptor" evidence="9">
    <location>
        <position position="132"/>
    </location>
</feature>
<keyword evidence="4 9" id="KW-0539">Nucleus</keyword>
<keyword evidence="1 9" id="KW-0540">Nuclease</keyword>
<evidence type="ECO:0000256" key="3">
    <source>
        <dbReference type="ARBA" id="ARBA00023239"/>
    </source>
</evidence>
<proteinExistence type="inferred from homology"/>
<evidence type="ECO:0000256" key="4">
    <source>
        <dbReference type="ARBA" id="ARBA00023242"/>
    </source>
</evidence>
<comment type="subcellular location">
    <subcellularLocation>
        <location evidence="9">Nucleus</location>
    </subcellularLocation>
</comment>
<dbReference type="GO" id="GO:0016829">
    <property type="term" value="F:lyase activity"/>
    <property type="evidence" value="ECO:0007669"/>
    <property type="project" value="UniProtKB-KW"/>
</dbReference>
<comment type="function">
    <text evidence="9">Phosphodiesterase responsible for the U6 snRNA 3' end processing. Acts as an exoribonuclease (RNase) responsible for trimming the poly(U) tract of the last nucleotides in the pre-U6 snRNA molecule, leading to the formation of mature U6 snRNA.</text>
</comment>
<evidence type="ECO:0000256" key="10">
    <source>
        <dbReference type="SAM" id="MobiDB-lite"/>
    </source>
</evidence>
<comment type="similarity">
    <text evidence="9">Belongs to the 2H phosphoesterase superfamily. USB1 family.</text>
</comment>
<evidence type="ECO:0000313" key="11">
    <source>
        <dbReference type="Proteomes" id="UP000504612"/>
    </source>
</evidence>
<dbReference type="GO" id="GO:1990838">
    <property type="term" value="F:poly(U)-specific exoribonuclease activity, producing 3' uridine cyclic phosphate ends"/>
    <property type="evidence" value="ECO:0007669"/>
    <property type="project" value="UniProtKB-UniRule"/>
</dbReference>
<dbReference type="Pfam" id="PF09749">
    <property type="entry name" value="HVSL"/>
    <property type="match status" value="1"/>
</dbReference>
<evidence type="ECO:0000256" key="5">
    <source>
        <dbReference type="ARBA" id="ARBA00029300"/>
    </source>
</evidence>
<comment type="catalytic activity">
    <reaction evidence="6">
        <text>a 3'-end uridylyl-adenosine-RNA = a 3'-end 2',3'-cyclophospho-uridine-RNA + adenosine</text>
        <dbReference type="Rhea" id="RHEA:67896"/>
        <dbReference type="Rhea" id="RHEA-COMP:17385"/>
        <dbReference type="Rhea" id="RHEA-COMP:17386"/>
        <dbReference type="ChEBI" id="CHEBI:16335"/>
        <dbReference type="ChEBI" id="CHEBI:85644"/>
        <dbReference type="ChEBI" id="CHEBI:176518"/>
    </reaction>
    <physiologicalReaction direction="left-to-right" evidence="6">
        <dbReference type="Rhea" id="RHEA:67897"/>
    </physiologicalReaction>
</comment>
<evidence type="ECO:0000256" key="9">
    <source>
        <dbReference type="HAMAP-Rule" id="MF_03040"/>
    </source>
</evidence>
<name>A0A6J1VNZ3_9SAUR</name>
<dbReference type="GO" id="GO:0034477">
    <property type="term" value="P:U6 snRNA 3'-end processing"/>
    <property type="evidence" value="ECO:0007669"/>
    <property type="project" value="UniProtKB-UniRule"/>
</dbReference>
<comment type="subunit">
    <text evidence="8">Interacts with PLRG1, CDC5L and PRPF19.</text>
</comment>
<keyword evidence="11" id="KW-1185">Reference proteome</keyword>
<keyword evidence="3" id="KW-0456">Lyase</keyword>
<dbReference type="HAMAP" id="MF_03040">
    <property type="entry name" value="USB1"/>
    <property type="match status" value="1"/>
</dbReference>
<gene>
    <name evidence="9 12" type="primary">USB1</name>
</gene>
<dbReference type="KEGG" id="nss:113426614"/>
<protein>
    <recommendedName>
        <fullName evidence="9">U6 snRNA phosphodiesterase</fullName>
        <ecNumber evidence="9">3.1.4.-</ecNumber>
    </recommendedName>
</protein>
<dbReference type="Gene3D" id="3.90.1140.10">
    <property type="entry name" value="Cyclic phosphodiesterase"/>
    <property type="match status" value="1"/>
</dbReference>
<sequence length="307" mass="34069">MRAALVDYSSSGSEGESEAAAAARERSSGEARPGPAGGCGFSPPGSRAAMPSLPLPDSVRGMFRDQEEKERVEDDCSKHEGRLRTFPHERGNWATHVYMPCKAGEDFLDLLQLLLICGRTYVPQLKGQEEFHISLSQGVVLRHHWINSFVQSLKGRLASCHRFIFRADQVKVYTNETKTRTFVGLEVSSGHSQMLELVSEVDEVMEEFNLTPFYKDPSFHMSLAWCVGNMSEALGGQCIQEMQVTSLEAFSFWGTHCQARRGESSGELALSDCTASSGHSPHPTPVPWDLICLFPREGKPFREVLVL</sequence>
<evidence type="ECO:0000256" key="2">
    <source>
        <dbReference type="ARBA" id="ARBA00022801"/>
    </source>
</evidence>
<evidence type="ECO:0000256" key="8">
    <source>
        <dbReference type="ARBA" id="ARBA00062959"/>
    </source>
</evidence>
<dbReference type="CTD" id="79650"/>
<dbReference type="EC" id="3.1.4.-" evidence="9"/>
<keyword evidence="2 9" id="KW-0378">Hydrolase</keyword>
<accession>A0A6J1VNZ3</accession>
<reference evidence="12" key="1">
    <citation type="submission" date="2025-08" db="UniProtKB">
        <authorList>
            <consortium name="RefSeq"/>
        </authorList>
    </citation>
    <scope>IDENTIFICATION</scope>
</reference>
<evidence type="ECO:0000256" key="7">
    <source>
        <dbReference type="ARBA" id="ARBA00046102"/>
    </source>
</evidence>
<feature type="region of interest" description="Disordered" evidence="10">
    <location>
        <begin position="1"/>
        <end position="59"/>
    </location>
</feature>
<dbReference type="AlphaFoldDB" id="A0A6J1VNZ3"/>
<dbReference type="FunFam" id="3.90.1140.10:FF:000006">
    <property type="entry name" value="U6 snRNA phosphodiesterase"/>
    <property type="match status" value="1"/>
</dbReference>
<feature type="active site" description="Proton donor/acceptor" evidence="9">
    <location>
        <position position="220"/>
    </location>
</feature>
<dbReference type="GeneID" id="113426614"/>
<dbReference type="PANTHER" id="PTHR13522:SF3">
    <property type="entry name" value="U6 SNRNA PHOSPHODIESTERASE 1"/>
    <property type="match status" value="1"/>
</dbReference>
<evidence type="ECO:0000256" key="1">
    <source>
        <dbReference type="ARBA" id="ARBA00022722"/>
    </source>
</evidence>
<comment type="function">
    <text evidence="7">3'-5' RNA exonuclease that trims the 3' end of oligo(U) and oligo(A) tracts of the pre-U6 small nuclear RNA (snRNA) molecule, leading to the formation of a mature U6 snRNA 3' end-terminated with a 2',3'-cyclic phosphate. Participates in the U6 snRNA 3' end processing that prevents U6 snRNA degradation. In addition also removes uridines from the 3' end of U6atac snRNA and possibly the vault RNA VTRNA1-1.</text>
</comment>
<evidence type="ECO:0000313" key="12">
    <source>
        <dbReference type="RefSeq" id="XP_026544781.1"/>
    </source>
</evidence>
<evidence type="ECO:0000256" key="6">
    <source>
        <dbReference type="ARBA" id="ARBA00029305"/>
    </source>
</evidence>
<organism evidence="11 12">
    <name type="scientific">Notechis scutatus</name>
    <name type="common">mainland tiger snake</name>
    <dbReference type="NCBI Taxonomy" id="8663"/>
    <lineage>
        <taxon>Eukaryota</taxon>
        <taxon>Metazoa</taxon>
        <taxon>Chordata</taxon>
        <taxon>Craniata</taxon>
        <taxon>Vertebrata</taxon>
        <taxon>Euteleostomi</taxon>
        <taxon>Lepidosauria</taxon>
        <taxon>Squamata</taxon>
        <taxon>Bifurcata</taxon>
        <taxon>Unidentata</taxon>
        <taxon>Episquamata</taxon>
        <taxon>Toxicofera</taxon>
        <taxon>Serpentes</taxon>
        <taxon>Colubroidea</taxon>
        <taxon>Elapidae</taxon>
        <taxon>Hydrophiinae</taxon>
        <taxon>Notechis</taxon>
    </lineage>
</organism>
<dbReference type="GO" id="GO:0005634">
    <property type="term" value="C:nucleus"/>
    <property type="evidence" value="ECO:0007669"/>
    <property type="project" value="UniProtKB-SubCell"/>
</dbReference>
<dbReference type="PANTHER" id="PTHR13522">
    <property type="entry name" value="U6 SNRNA PHOSPHODIESTERASE 1"/>
    <property type="match status" value="1"/>
</dbReference>
<feature type="compositionally biased region" description="Low complexity" evidence="10">
    <location>
        <begin position="9"/>
        <end position="22"/>
    </location>
</feature>
<dbReference type="InterPro" id="IPR027521">
    <property type="entry name" value="Usb1"/>
</dbReference>
<dbReference type="RefSeq" id="XP_026544781.1">
    <property type="nucleotide sequence ID" value="XM_026688996.1"/>
</dbReference>